<reference evidence="1" key="1">
    <citation type="submission" date="2022-06" db="EMBL/GenBank/DDBJ databases">
        <title>New cyanobacteria of genus Symplocastrum in benthos of Lake Baikal.</title>
        <authorList>
            <person name="Sorokovikova E."/>
            <person name="Tikhonova I."/>
            <person name="Krasnopeev A."/>
            <person name="Evseev P."/>
            <person name="Gladkikh A."/>
            <person name="Belykh O."/>
        </authorList>
    </citation>
    <scope>NUCLEOTIDE SEQUENCE</scope>
    <source>
        <strain evidence="1">BBK-W-15</strain>
    </source>
</reference>
<dbReference type="Proteomes" id="UP001204953">
    <property type="component" value="Unassembled WGS sequence"/>
</dbReference>
<name>A0AAE3KQJ9_9CYAN</name>
<evidence type="ECO:0000313" key="1">
    <source>
        <dbReference type="EMBL" id="MCP2732539.1"/>
    </source>
</evidence>
<dbReference type="EMBL" id="JAMZMM010000646">
    <property type="protein sequence ID" value="MCP2732539.1"/>
    <property type="molecule type" value="Genomic_DNA"/>
</dbReference>
<proteinExistence type="predicted"/>
<evidence type="ECO:0000313" key="2">
    <source>
        <dbReference type="Proteomes" id="UP001204953"/>
    </source>
</evidence>
<gene>
    <name evidence="1" type="ORF">NJ959_29340</name>
</gene>
<dbReference type="AlphaFoldDB" id="A0AAE3KQJ9"/>
<comment type="caution">
    <text evidence="1">The sequence shown here is derived from an EMBL/GenBank/DDBJ whole genome shotgun (WGS) entry which is preliminary data.</text>
</comment>
<protein>
    <submittedName>
        <fullName evidence="1">Uncharacterized protein</fullName>
    </submittedName>
</protein>
<dbReference type="RefSeq" id="WP_254015246.1">
    <property type="nucleotide sequence ID" value="NZ_JAMZMM010000646.1"/>
</dbReference>
<accession>A0AAE3KQJ9</accession>
<keyword evidence="2" id="KW-1185">Reference proteome</keyword>
<organism evidence="1 2">
    <name type="scientific">Limnofasciculus baicalensis BBK-W-15</name>
    <dbReference type="NCBI Taxonomy" id="2699891"/>
    <lineage>
        <taxon>Bacteria</taxon>
        <taxon>Bacillati</taxon>
        <taxon>Cyanobacteriota</taxon>
        <taxon>Cyanophyceae</taxon>
        <taxon>Coleofasciculales</taxon>
        <taxon>Coleofasciculaceae</taxon>
        <taxon>Limnofasciculus</taxon>
        <taxon>Limnofasciculus baicalensis</taxon>
    </lineage>
</organism>
<sequence length="98" mass="10281">MNFQKLPLKFHLILAGIITVTSTISTQSKVEAFSIVAEIPNSVTGQSVNSILATDGRFQNVGIASLNPSPTLSVDNAVAFSISNNKTPLPISDSPLAL</sequence>